<feature type="domain" description="Retrovirus-related Pol polyprotein from transposon TNT 1-94-like beta-barrel" evidence="3">
    <location>
        <begin position="272"/>
        <end position="350"/>
    </location>
</feature>
<dbReference type="PANTHER" id="PTHR47481:SF33">
    <property type="entry name" value="RETROTRANSPOSON COPIA-LIKE N-TERMINAL DOMAIN-CONTAINING PROTEIN"/>
    <property type="match status" value="1"/>
</dbReference>
<evidence type="ECO:0000256" key="1">
    <source>
        <dbReference type="SAM" id="MobiDB-lite"/>
    </source>
</evidence>
<proteinExistence type="predicted"/>
<dbReference type="Proteomes" id="UP000037510">
    <property type="component" value="Unassembled WGS sequence"/>
</dbReference>
<evidence type="ECO:0000259" key="3">
    <source>
        <dbReference type="Pfam" id="PF22936"/>
    </source>
</evidence>
<feature type="compositionally biased region" description="Polar residues" evidence="1">
    <location>
        <begin position="391"/>
        <end position="403"/>
    </location>
</feature>
<dbReference type="PANTHER" id="PTHR47481">
    <property type="match status" value="1"/>
</dbReference>
<evidence type="ECO:0000313" key="5">
    <source>
        <dbReference type="Proteomes" id="UP000037510"/>
    </source>
</evidence>
<dbReference type="STRING" id="104452.A0A0L7L4R6"/>
<dbReference type="EMBL" id="JTDY01002935">
    <property type="protein sequence ID" value="KOB70462.1"/>
    <property type="molecule type" value="Genomic_DNA"/>
</dbReference>
<evidence type="ECO:0000313" key="4">
    <source>
        <dbReference type="EMBL" id="KOB70462.1"/>
    </source>
</evidence>
<accession>A0A0L7L4R6</accession>
<keyword evidence="2" id="KW-0472">Membrane</keyword>
<keyword evidence="2" id="KW-0812">Transmembrane</keyword>
<dbReference type="InterPro" id="IPR054722">
    <property type="entry name" value="PolX-like_BBD"/>
</dbReference>
<name>A0A0L7L4R6_OPEBR</name>
<keyword evidence="2" id="KW-1133">Transmembrane helix</keyword>
<evidence type="ECO:0000256" key="2">
    <source>
        <dbReference type="SAM" id="Phobius"/>
    </source>
</evidence>
<reference evidence="4 5" key="1">
    <citation type="journal article" date="2015" name="Genome Biol. Evol.">
        <title>The genome of winter moth (Operophtera brumata) provides a genomic perspective on sexual dimorphism and phenology.</title>
        <authorList>
            <person name="Derks M.F."/>
            <person name="Smit S."/>
            <person name="Salis L."/>
            <person name="Schijlen E."/>
            <person name="Bossers A."/>
            <person name="Mateman C."/>
            <person name="Pijl A.S."/>
            <person name="de Ridder D."/>
            <person name="Groenen M.A."/>
            <person name="Visser M.E."/>
            <person name="Megens H.J."/>
        </authorList>
    </citation>
    <scope>NUCLEOTIDE SEQUENCE [LARGE SCALE GENOMIC DNA]</scope>
    <source>
        <strain evidence="4">WM2013NL</strain>
        <tissue evidence="4">Head and thorax</tissue>
    </source>
</reference>
<comment type="caution">
    <text evidence="4">The sequence shown here is derived from an EMBL/GenBank/DDBJ whole genome shotgun (WGS) entry which is preliminary data.</text>
</comment>
<sequence length="465" mass="51328">MATDNVADAAAATPGGLSTSTGGYMIGGFDKLEGISNFQTWKFAMKNYLILEGLWTSVSGDDVDPARSQRALARISLCIKPNLFQLLYGIDTAKDAWNKLSTVYEDKGLFRRVSLLRQLHRVEFAAFTNMTAYIDYVFTLVQQLANIGKLVEDAEIAEILLSGLPQEFDTLVSALETASITSGLSSELVRARLLQEEYRKTNTERNGTGSSLNNAFAANSFKNKKIIRHYCKKQGHIKSKCFKWKRLKKQENAKEEQTMTASPFYASAKTDFIVDSGSTSHMCNNDNLFVDFKSNKVSINCADKTAKLQSSGMGSVQVTINGVTKILKDVMYVPQLSENLLSVSKMCERGLVVVFKKDGCFIYEECTINDAETGSSEPDGELSVEELEAQPASTGETLAQGDGATSTEETYIYSTVITLASISVFLRVGFVLKFVVMCFTLTVHIIMFASSDIFNLYENRGSEEQ</sequence>
<protein>
    <submittedName>
        <fullName evidence="4">Retrovirus-related Pol polyprotein from transposon TNT 1-94</fullName>
    </submittedName>
</protein>
<feature type="compositionally biased region" description="Acidic residues" evidence="1">
    <location>
        <begin position="378"/>
        <end position="388"/>
    </location>
</feature>
<organism evidence="4 5">
    <name type="scientific">Operophtera brumata</name>
    <name type="common">Winter moth</name>
    <name type="synonym">Phalaena brumata</name>
    <dbReference type="NCBI Taxonomy" id="104452"/>
    <lineage>
        <taxon>Eukaryota</taxon>
        <taxon>Metazoa</taxon>
        <taxon>Ecdysozoa</taxon>
        <taxon>Arthropoda</taxon>
        <taxon>Hexapoda</taxon>
        <taxon>Insecta</taxon>
        <taxon>Pterygota</taxon>
        <taxon>Neoptera</taxon>
        <taxon>Endopterygota</taxon>
        <taxon>Lepidoptera</taxon>
        <taxon>Glossata</taxon>
        <taxon>Ditrysia</taxon>
        <taxon>Geometroidea</taxon>
        <taxon>Geometridae</taxon>
        <taxon>Larentiinae</taxon>
        <taxon>Operophtera</taxon>
    </lineage>
</organism>
<keyword evidence="5" id="KW-1185">Reference proteome</keyword>
<dbReference type="Pfam" id="PF22936">
    <property type="entry name" value="Pol_BBD"/>
    <property type="match status" value="1"/>
</dbReference>
<dbReference type="AlphaFoldDB" id="A0A0L7L4R6"/>
<gene>
    <name evidence="4" type="ORF">OBRU01_14454</name>
</gene>
<feature type="transmembrane region" description="Helical" evidence="2">
    <location>
        <begin position="424"/>
        <end position="450"/>
    </location>
</feature>
<feature type="region of interest" description="Disordered" evidence="1">
    <location>
        <begin position="372"/>
        <end position="403"/>
    </location>
</feature>
<dbReference type="Pfam" id="PF14223">
    <property type="entry name" value="Retrotran_gag_2"/>
    <property type="match status" value="1"/>
</dbReference>